<name>A0A1I1D8U7_BREAD</name>
<evidence type="ECO:0000256" key="5">
    <source>
        <dbReference type="ARBA" id="ARBA00022723"/>
    </source>
</evidence>
<dbReference type="Proteomes" id="UP000240042">
    <property type="component" value="Unassembled WGS sequence"/>
</dbReference>
<dbReference type="GO" id="GO:0046872">
    <property type="term" value="F:metal ion binding"/>
    <property type="evidence" value="ECO:0007669"/>
    <property type="project" value="UniProtKB-KW"/>
</dbReference>
<dbReference type="STRING" id="34097.SAMN02745150_00230"/>
<comment type="cofactor">
    <cofactor evidence="1">
        <name>Mn(2+)</name>
        <dbReference type="ChEBI" id="CHEBI:29035"/>
    </cofactor>
</comment>
<accession>A0A1I1D8U7</accession>
<dbReference type="GO" id="GO:0006163">
    <property type="term" value="P:purine nucleotide metabolic process"/>
    <property type="evidence" value="ECO:0007669"/>
    <property type="project" value="UniProtKB-ARBA"/>
</dbReference>
<evidence type="ECO:0000256" key="1">
    <source>
        <dbReference type="ARBA" id="ARBA00001936"/>
    </source>
</evidence>
<keyword evidence="6" id="KW-0862">Zinc</keyword>
<gene>
    <name evidence="11" type="ORF">SAMN02745150_00230</name>
</gene>
<dbReference type="RefSeq" id="WP_092317433.1">
    <property type="nucleotide sequence ID" value="NZ_FOKY01000001.1"/>
</dbReference>
<dbReference type="GO" id="GO:0016857">
    <property type="term" value="F:racemase and epimerase activity, acting on carbohydrates and derivatives"/>
    <property type="evidence" value="ECO:0007669"/>
    <property type="project" value="InterPro"/>
</dbReference>
<dbReference type="FunFam" id="3.20.20.70:FF:000191">
    <property type="entry name" value="ribulose-phosphate 3-epimerase isoform X2"/>
    <property type="match status" value="1"/>
</dbReference>
<evidence type="ECO:0000256" key="4">
    <source>
        <dbReference type="ARBA" id="ARBA00011738"/>
    </source>
</evidence>
<dbReference type="CDD" id="cd00429">
    <property type="entry name" value="RPE"/>
    <property type="match status" value="1"/>
</dbReference>
<evidence type="ECO:0000256" key="7">
    <source>
        <dbReference type="ARBA" id="ARBA00023004"/>
    </source>
</evidence>
<dbReference type="EMBL" id="FOKY01000001">
    <property type="protein sequence ID" value="SFB68973.1"/>
    <property type="molecule type" value="Genomic_DNA"/>
</dbReference>
<dbReference type="InterPro" id="IPR013785">
    <property type="entry name" value="Aldolase_TIM"/>
</dbReference>
<evidence type="ECO:0000313" key="12">
    <source>
        <dbReference type="Proteomes" id="UP000240042"/>
    </source>
</evidence>
<dbReference type="GO" id="GO:0046496">
    <property type="term" value="P:nicotinamide nucleotide metabolic process"/>
    <property type="evidence" value="ECO:0007669"/>
    <property type="project" value="UniProtKB-ARBA"/>
</dbReference>
<dbReference type="Pfam" id="PF00834">
    <property type="entry name" value="Ribul_P_3_epim"/>
    <property type="match status" value="1"/>
</dbReference>
<dbReference type="GO" id="GO:1901135">
    <property type="term" value="P:carbohydrate derivative metabolic process"/>
    <property type="evidence" value="ECO:0007669"/>
    <property type="project" value="UniProtKB-ARBA"/>
</dbReference>
<dbReference type="InterPro" id="IPR000056">
    <property type="entry name" value="Ribul_P_3_epim-like"/>
</dbReference>
<comment type="subunit">
    <text evidence="4">Homodimer.</text>
</comment>
<dbReference type="NCBIfam" id="NF004076">
    <property type="entry name" value="PRK05581.1-4"/>
    <property type="match status" value="1"/>
</dbReference>
<keyword evidence="12" id="KW-1185">Reference proteome</keyword>
<dbReference type="GO" id="GO:0006091">
    <property type="term" value="P:generation of precursor metabolites and energy"/>
    <property type="evidence" value="ECO:0007669"/>
    <property type="project" value="UniProtKB-ARBA"/>
</dbReference>
<comment type="cofactor">
    <cofactor evidence="3">
        <name>Fe(2+)</name>
        <dbReference type="ChEBI" id="CHEBI:29033"/>
    </cofactor>
</comment>
<keyword evidence="5" id="KW-0479">Metal-binding</keyword>
<evidence type="ECO:0000313" key="11">
    <source>
        <dbReference type="EMBL" id="SFB68973.1"/>
    </source>
</evidence>
<evidence type="ECO:0000256" key="9">
    <source>
        <dbReference type="ARBA" id="ARBA00023235"/>
    </source>
</evidence>
<dbReference type="OrthoDB" id="1645589at2"/>
<proteinExistence type="predicted"/>
<evidence type="ECO:0000256" key="3">
    <source>
        <dbReference type="ARBA" id="ARBA00001954"/>
    </source>
</evidence>
<keyword evidence="9" id="KW-0413">Isomerase</keyword>
<comment type="cofactor">
    <cofactor evidence="2">
        <name>Zn(2+)</name>
        <dbReference type="ChEBI" id="CHEBI:29105"/>
    </cofactor>
</comment>
<dbReference type="PROSITE" id="PS01085">
    <property type="entry name" value="RIBUL_P_3_EPIMER_1"/>
    <property type="match status" value="1"/>
</dbReference>
<keyword evidence="7" id="KW-0408">Iron</keyword>
<evidence type="ECO:0000256" key="10">
    <source>
        <dbReference type="ARBA" id="ARBA00023277"/>
    </source>
</evidence>
<dbReference type="Gene3D" id="3.20.20.70">
    <property type="entry name" value="Aldolase class I"/>
    <property type="match status" value="1"/>
</dbReference>
<dbReference type="AlphaFoldDB" id="A0A1I1D8U7"/>
<reference evidence="12" key="1">
    <citation type="submission" date="2016-10" db="EMBL/GenBank/DDBJ databases">
        <authorList>
            <person name="Varghese N."/>
            <person name="Submissions S."/>
        </authorList>
    </citation>
    <scope>NUCLEOTIDE SEQUENCE [LARGE SCALE GENOMIC DNA]</scope>
    <source>
        <strain evidence="12">ATCC 43811</strain>
    </source>
</reference>
<keyword evidence="8" id="KW-0464">Manganese</keyword>
<evidence type="ECO:0000256" key="6">
    <source>
        <dbReference type="ARBA" id="ARBA00022833"/>
    </source>
</evidence>
<organism evidence="11 12">
    <name type="scientific">Brevinema andersonii</name>
    <dbReference type="NCBI Taxonomy" id="34097"/>
    <lineage>
        <taxon>Bacteria</taxon>
        <taxon>Pseudomonadati</taxon>
        <taxon>Spirochaetota</taxon>
        <taxon>Spirochaetia</taxon>
        <taxon>Brevinematales</taxon>
        <taxon>Brevinemataceae</taxon>
        <taxon>Brevinema</taxon>
    </lineage>
</organism>
<dbReference type="SUPFAM" id="SSF51366">
    <property type="entry name" value="Ribulose-phoshate binding barrel"/>
    <property type="match status" value="1"/>
</dbReference>
<sequence length="219" mass="24482">MEQINILPSIFAANFADIPSALELIRNSSITMIHYDVMDNHFVPNISFGEQFVKQVMSAVPEIQADIHLMIDLPGHYEKFLALKPRVLTIHAEASENIIPYLRGVRSEGILAGVSLKPDTPIDILKDLAGEFDLFLVMSVEPGFSFQKFIPRSLQKIQQARSFFGENLIIEADGGINRQNMHILKEAGLNWFVMGGGFFNDPSPDTLLFSLNNDSCSKE</sequence>
<protein>
    <submittedName>
        <fullName evidence="11">Ribulose-phosphate 3-epimerase</fullName>
    </submittedName>
</protein>
<evidence type="ECO:0000256" key="8">
    <source>
        <dbReference type="ARBA" id="ARBA00023211"/>
    </source>
</evidence>
<dbReference type="InterPro" id="IPR011060">
    <property type="entry name" value="RibuloseP-bd_barrel"/>
</dbReference>
<evidence type="ECO:0000256" key="2">
    <source>
        <dbReference type="ARBA" id="ARBA00001947"/>
    </source>
</evidence>
<dbReference type="GO" id="GO:0005975">
    <property type="term" value="P:carbohydrate metabolic process"/>
    <property type="evidence" value="ECO:0007669"/>
    <property type="project" value="InterPro"/>
</dbReference>
<keyword evidence="10" id="KW-0119">Carbohydrate metabolism</keyword>
<dbReference type="PANTHER" id="PTHR11749">
    <property type="entry name" value="RIBULOSE-5-PHOSPHATE-3-EPIMERASE"/>
    <property type="match status" value="1"/>
</dbReference>